<dbReference type="OrthoDB" id="327214at2"/>
<comment type="caution">
    <text evidence="2">The sequence shown here is derived from an EMBL/GenBank/DDBJ whole genome shotgun (WGS) entry which is preliminary data.</text>
</comment>
<evidence type="ECO:0000313" key="3">
    <source>
        <dbReference type="Proteomes" id="UP000231962"/>
    </source>
</evidence>
<evidence type="ECO:0000313" key="4">
    <source>
        <dbReference type="Proteomes" id="UP000231990"/>
    </source>
</evidence>
<gene>
    <name evidence="1" type="ORF">CH360_10755</name>
    <name evidence="2" type="ORF">CH373_15415</name>
</gene>
<evidence type="ECO:0000313" key="2">
    <source>
        <dbReference type="EMBL" id="PJZ72304.1"/>
    </source>
</evidence>
<organism evidence="2 4">
    <name type="scientific">Leptospira perolatii</name>
    <dbReference type="NCBI Taxonomy" id="2023191"/>
    <lineage>
        <taxon>Bacteria</taxon>
        <taxon>Pseudomonadati</taxon>
        <taxon>Spirochaetota</taxon>
        <taxon>Spirochaetia</taxon>
        <taxon>Leptospirales</taxon>
        <taxon>Leptospiraceae</taxon>
        <taxon>Leptospira</taxon>
    </lineage>
</organism>
<dbReference type="Proteomes" id="UP000231962">
    <property type="component" value="Unassembled WGS sequence"/>
</dbReference>
<dbReference type="EMBL" id="NPDY01000009">
    <property type="protein sequence ID" value="PJZ69479.1"/>
    <property type="molecule type" value="Genomic_DNA"/>
</dbReference>
<dbReference type="EMBL" id="NPDZ01000011">
    <property type="protein sequence ID" value="PJZ72304.1"/>
    <property type="molecule type" value="Genomic_DNA"/>
</dbReference>
<dbReference type="RefSeq" id="WP_100714041.1">
    <property type="nucleotide sequence ID" value="NZ_NPDY01000009.1"/>
</dbReference>
<evidence type="ECO:0000313" key="1">
    <source>
        <dbReference type="EMBL" id="PJZ69479.1"/>
    </source>
</evidence>
<proteinExistence type="predicted"/>
<accession>A0A2M9ZK09</accession>
<name>A0A2M9ZK09_9LEPT</name>
<dbReference type="AlphaFoldDB" id="A0A2M9ZK09"/>
<protein>
    <submittedName>
        <fullName evidence="2">Uncharacterized protein</fullName>
    </submittedName>
</protein>
<reference evidence="3 4" key="1">
    <citation type="submission" date="2017-07" db="EMBL/GenBank/DDBJ databases">
        <title>Leptospira spp. isolated from tropical soils.</title>
        <authorList>
            <person name="Thibeaux R."/>
            <person name="Iraola G."/>
            <person name="Ferres I."/>
            <person name="Bierque E."/>
            <person name="Girault D."/>
            <person name="Soupe-Gilbert M.-E."/>
            <person name="Picardeau M."/>
            <person name="Goarant C."/>
        </authorList>
    </citation>
    <scope>NUCLEOTIDE SEQUENCE [LARGE SCALE GENOMIC DNA]</scope>
    <source>
        <strain evidence="2 4">FH1-B-B1</strain>
        <strain evidence="1 3">FH1-B-C1</strain>
    </source>
</reference>
<keyword evidence="3" id="KW-1185">Reference proteome</keyword>
<dbReference type="Proteomes" id="UP000231990">
    <property type="component" value="Unassembled WGS sequence"/>
</dbReference>
<sequence>MKAKTDGEVLLHFYTHSDFLEETWAEYKNSVTVLKALNLNIWTFASFIIYEDISRQLPNVIKRNKSDSEQPSEFEFEYTLKKADITIQAEPELFYVFSRIFEGKQIQKKVLGKQNHQFWELHKEFLEEDKGRMTLLLEDFAKKVIRFNNELELELIEYYGFNYRKRLNIDSAMR</sequence>